<organism evidence="1 2">
    <name type="scientific">Mycena belliarum</name>
    <dbReference type="NCBI Taxonomy" id="1033014"/>
    <lineage>
        <taxon>Eukaryota</taxon>
        <taxon>Fungi</taxon>
        <taxon>Dikarya</taxon>
        <taxon>Basidiomycota</taxon>
        <taxon>Agaricomycotina</taxon>
        <taxon>Agaricomycetes</taxon>
        <taxon>Agaricomycetidae</taxon>
        <taxon>Agaricales</taxon>
        <taxon>Marasmiineae</taxon>
        <taxon>Mycenaceae</taxon>
        <taxon>Mycena</taxon>
    </lineage>
</organism>
<evidence type="ECO:0000313" key="1">
    <source>
        <dbReference type="EMBL" id="KAJ7082242.1"/>
    </source>
</evidence>
<accession>A0AAD6XNI7</accession>
<dbReference type="EMBL" id="JARJCN010000046">
    <property type="protein sequence ID" value="KAJ7082242.1"/>
    <property type="molecule type" value="Genomic_DNA"/>
</dbReference>
<sequence>MSSSNWTHLRALDGFSPLPPSSVLARALSRPYAVCPPVVVAPCVFPFLLAHRASSSIPFKLAHKLYSVPLPVSHLSCRRVRALRHRRLAALLTFPFTRSAGLAGFEQGFVDEEPCFASTIRHVLRIALRVLEIQDIFLDVLLPLLHEFDSALLIGIVHQHTYLTCFDQVLS</sequence>
<dbReference type="Proteomes" id="UP001222325">
    <property type="component" value="Unassembled WGS sequence"/>
</dbReference>
<keyword evidence="2" id="KW-1185">Reference proteome</keyword>
<evidence type="ECO:0000313" key="2">
    <source>
        <dbReference type="Proteomes" id="UP001222325"/>
    </source>
</evidence>
<name>A0AAD6XNI7_9AGAR</name>
<proteinExistence type="predicted"/>
<gene>
    <name evidence="1" type="ORF">B0H15DRAFT_952627</name>
</gene>
<reference evidence="1" key="1">
    <citation type="submission" date="2023-03" db="EMBL/GenBank/DDBJ databases">
        <title>Massive genome expansion in bonnet fungi (Mycena s.s.) driven by repeated elements and novel gene families across ecological guilds.</title>
        <authorList>
            <consortium name="Lawrence Berkeley National Laboratory"/>
            <person name="Harder C.B."/>
            <person name="Miyauchi S."/>
            <person name="Viragh M."/>
            <person name="Kuo A."/>
            <person name="Thoen E."/>
            <person name="Andreopoulos B."/>
            <person name="Lu D."/>
            <person name="Skrede I."/>
            <person name="Drula E."/>
            <person name="Henrissat B."/>
            <person name="Morin E."/>
            <person name="Kohler A."/>
            <person name="Barry K."/>
            <person name="LaButti K."/>
            <person name="Morin E."/>
            <person name="Salamov A."/>
            <person name="Lipzen A."/>
            <person name="Mereny Z."/>
            <person name="Hegedus B."/>
            <person name="Baldrian P."/>
            <person name="Stursova M."/>
            <person name="Weitz H."/>
            <person name="Taylor A."/>
            <person name="Grigoriev I.V."/>
            <person name="Nagy L.G."/>
            <person name="Martin F."/>
            <person name="Kauserud H."/>
        </authorList>
    </citation>
    <scope>NUCLEOTIDE SEQUENCE</scope>
    <source>
        <strain evidence="1">CBHHK173m</strain>
    </source>
</reference>
<dbReference type="AlphaFoldDB" id="A0AAD6XNI7"/>
<comment type="caution">
    <text evidence="1">The sequence shown here is derived from an EMBL/GenBank/DDBJ whole genome shotgun (WGS) entry which is preliminary data.</text>
</comment>
<protein>
    <submittedName>
        <fullName evidence="1">Uncharacterized protein</fullName>
    </submittedName>
</protein>